<proteinExistence type="predicted"/>
<evidence type="ECO:0000313" key="2">
    <source>
        <dbReference type="EMBL" id="AEB00319.1"/>
    </source>
</evidence>
<reference evidence="2 3" key="1">
    <citation type="journal article" date="2011" name="Arch. Virol.">
        <title>Genomic sequencing and analysis of Clostera anachoreta granulovirus.</title>
        <authorList>
            <person name="Liang Z."/>
            <person name="Zhang X."/>
            <person name="Yin X."/>
            <person name="Cao S."/>
            <person name="Xu F."/>
        </authorList>
    </citation>
    <scope>NUCLEOTIDE SEQUENCE [LARGE SCALE GENOMIC DNA]</scope>
    <source>
        <strain evidence="2">ClanGV-HBHN</strain>
    </source>
</reference>
<dbReference type="KEGG" id="vg:10722912"/>
<protein>
    <submittedName>
        <fullName evidence="2">Uncharacterized protein</fullName>
    </submittedName>
</protein>
<keyword evidence="3" id="KW-1185">Reference proteome</keyword>
<dbReference type="Proteomes" id="UP000203549">
    <property type="component" value="Segment"/>
</dbReference>
<dbReference type="OrthoDB" id="30066at10239"/>
<dbReference type="RefSeq" id="YP_004376239.1">
    <property type="nucleotide sequence ID" value="NC_015398.1"/>
</dbReference>
<name>F4ZKQ8_9BBAC</name>
<evidence type="ECO:0000256" key="1">
    <source>
        <dbReference type="SAM" id="Coils"/>
    </source>
</evidence>
<dbReference type="GeneID" id="10722912"/>
<evidence type="ECO:0000313" key="3">
    <source>
        <dbReference type="Proteomes" id="UP000203549"/>
    </source>
</evidence>
<accession>F4ZKQ8</accession>
<feature type="coiled-coil region" evidence="1">
    <location>
        <begin position="193"/>
        <end position="220"/>
    </location>
</feature>
<keyword evidence="1" id="KW-0175">Coiled coil</keyword>
<feature type="coiled-coil region" evidence="1">
    <location>
        <begin position="78"/>
        <end position="162"/>
    </location>
</feature>
<dbReference type="EMBL" id="HQ116624">
    <property type="protein sequence ID" value="AEB00319.1"/>
    <property type="molecule type" value="Genomic_DNA"/>
</dbReference>
<sequence length="309" mass="35932">MSLSQSISDEINVAEYEKRLLDSDKDDVEDYEAEFFENKMAIENEMAADNLNKILNSDKTPSDYSDVMTNDTIDLHCKKTENCKIAEEQNNLQKSTEEQVSHLSELLEKAKKVQADQERKISKLSNEVDKQKTRVIKRDKQIKLLIESEDALRTELNALKENVLNKETSDPLPHLEQGDIIKNLYNECITSMKTEHEKALKKKTEEFDQLLNKYNTLCDKYGELSKNYEGVKRQSIENTLDERLKIFRSEMLRELKVDVTNNHVDTLTSLLHESNDCVRIVNNKLKRAMETINHYSKRFKSSNVFLDTS</sequence>
<organism evidence="2 3">
    <name type="scientific">Clostera anachoreta granulovirus</name>
    <dbReference type="NCBI Taxonomy" id="283675"/>
    <lineage>
        <taxon>Viruses</taxon>
        <taxon>Viruses incertae sedis</taxon>
        <taxon>Naldaviricetes</taxon>
        <taxon>Lefavirales</taxon>
        <taxon>Baculoviridae</taxon>
        <taxon>Betabaculovirus</taxon>
        <taxon>Betabaculovirus clanachoretae</taxon>
    </lineage>
</organism>